<name>A0A0F9J428_9ZZZZ</name>
<dbReference type="EMBL" id="LAZR01010891">
    <property type="protein sequence ID" value="KKM64474.1"/>
    <property type="molecule type" value="Genomic_DNA"/>
</dbReference>
<dbReference type="AlphaFoldDB" id="A0A0F9J428"/>
<dbReference type="FunFam" id="1.10.8.50:FF:000001">
    <property type="entry name" value="30S ribosomal protein S13"/>
    <property type="match status" value="1"/>
</dbReference>
<dbReference type="Gene3D" id="4.10.910.10">
    <property type="entry name" value="30s ribosomal protein s13, domain 2"/>
    <property type="match status" value="1"/>
</dbReference>
<dbReference type="GO" id="GO:0019843">
    <property type="term" value="F:rRNA binding"/>
    <property type="evidence" value="ECO:0007669"/>
    <property type="project" value="UniProtKB-KW"/>
</dbReference>
<evidence type="ECO:0000256" key="2">
    <source>
        <dbReference type="ARBA" id="ARBA00022730"/>
    </source>
</evidence>
<reference evidence="7" key="1">
    <citation type="journal article" date="2015" name="Nature">
        <title>Complex archaea that bridge the gap between prokaryotes and eukaryotes.</title>
        <authorList>
            <person name="Spang A."/>
            <person name="Saw J.H."/>
            <person name="Jorgensen S.L."/>
            <person name="Zaremba-Niedzwiedzka K."/>
            <person name="Martijn J."/>
            <person name="Lind A.E."/>
            <person name="van Eijk R."/>
            <person name="Schleper C."/>
            <person name="Guy L."/>
            <person name="Ettema T.J."/>
        </authorList>
    </citation>
    <scope>NUCLEOTIDE SEQUENCE</scope>
</reference>
<dbReference type="PROSITE" id="PS00646">
    <property type="entry name" value="RIBOSOMAL_S13_1"/>
    <property type="match status" value="1"/>
</dbReference>
<dbReference type="PANTHER" id="PTHR10871">
    <property type="entry name" value="30S RIBOSOMAL PROTEIN S13/40S RIBOSOMAL PROTEIN S18"/>
    <property type="match status" value="1"/>
</dbReference>
<dbReference type="InterPro" id="IPR001892">
    <property type="entry name" value="Ribosomal_uS13"/>
</dbReference>
<dbReference type="InterPro" id="IPR019980">
    <property type="entry name" value="Ribosomal_uS13_bac-type"/>
</dbReference>
<dbReference type="InterPro" id="IPR010979">
    <property type="entry name" value="Ribosomal_uS13-like_H2TH"/>
</dbReference>
<comment type="caution">
    <text evidence="7">The sequence shown here is derived from an EMBL/GenBank/DDBJ whole genome shotgun (WGS) entry which is preliminary data.</text>
</comment>
<proteinExistence type="inferred from homology"/>
<dbReference type="PIRSF" id="PIRSF002134">
    <property type="entry name" value="Ribosomal_S13"/>
    <property type="match status" value="1"/>
</dbReference>
<dbReference type="Pfam" id="PF00416">
    <property type="entry name" value="Ribosomal_S13"/>
    <property type="match status" value="1"/>
</dbReference>
<protein>
    <recommendedName>
        <fullName evidence="8">30S ribosomal protein S13</fullName>
    </recommendedName>
</protein>
<evidence type="ECO:0008006" key="8">
    <source>
        <dbReference type="Google" id="ProtNLM"/>
    </source>
</evidence>
<dbReference type="GO" id="GO:0015935">
    <property type="term" value="C:small ribosomal subunit"/>
    <property type="evidence" value="ECO:0007669"/>
    <property type="project" value="TreeGrafter"/>
</dbReference>
<dbReference type="PANTHER" id="PTHR10871:SF1">
    <property type="entry name" value="SMALL RIBOSOMAL SUBUNIT PROTEIN US13M"/>
    <property type="match status" value="1"/>
</dbReference>
<evidence type="ECO:0000256" key="3">
    <source>
        <dbReference type="ARBA" id="ARBA00022884"/>
    </source>
</evidence>
<dbReference type="InterPro" id="IPR027437">
    <property type="entry name" value="Rbsml_uS13_C"/>
</dbReference>
<dbReference type="GO" id="GO:0005829">
    <property type="term" value="C:cytosol"/>
    <property type="evidence" value="ECO:0007669"/>
    <property type="project" value="TreeGrafter"/>
</dbReference>
<evidence type="ECO:0000256" key="6">
    <source>
        <dbReference type="SAM" id="MobiDB-lite"/>
    </source>
</evidence>
<keyword evidence="2" id="KW-0699">rRNA-binding</keyword>
<accession>A0A0F9J428</accession>
<evidence type="ECO:0000256" key="4">
    <source>
        <dbReference type="ARBA" id="ARBA00022980"/>
    </source>
</evidence>
<dbReference type="NCBIfam" id="TIGR03631">
    <property type="entry name" value="uS13_bact"/>
    <property type="match status" value="1"/>
</dbReference>
<evidence type="ECO:0000313" key="7">
    <source>
        <dbReference type="EMBL" id="KKM64474.1"/>
    </source>
</evidence>
<dbReference type="GO" id="GO:0003735">
    <property type="term" value="F:structural constituent of ribosome"/>
    <property type="evidence" value="ECO:0007669"/>
    <property type="project" value="InterPro"/>
</dbReference>
<gene>
    <name evidence="7" type="ORF">LCGC14_1501020</name>
</gene>
<dbReference type="Gene3D" id="1.10.8.50">
    <property type="match status" value="1"/>
</dbReference>
<comment type="similarity">
    <text evidence="1">Belongs to the universal ribosomal protein uS13 family.</text>
</comment>
<dbReference type="InterPro" id="IPR018269">
    <property type="entry name" value="Ribosomal_uS13_CS"/>
</dbReference>
<organism evidence="7">
    <name type="scientific">marine sediment metagenome</name>
    <dbReference type="NCBI Taxonomy" id="412755"/>
    <lineage>
        <taxon>unclassified sequences</taxon>
        <taxon>metagenomes</taxon>
        <taxon>ecological metagenomes</taxon>
    </lineage>
</organism>
<keyword evidence="5" id="KW-0687">Ribonucleoprotein</keyword>
<dbReference type="PROSITE" id="PS50159">
    <property type="entry name" value="RIBOSOMAL_S13_2"/>
    <property type="match status" value="1"/>
</dbReference>
<dbReference type="HAMAP" id="MF_01315">
    <property type="entry name" value="Ribosomal_uS13"/>
    <property type="match status" value="1"/>
</dbReference>
<sequence>MARIAGVEIPPNKKIRIGLTSIYGIGYSLTKKIISKTGVNPDTQGKNLTEDEVNKLRRIIENDYQIEGELRRQVSSDISRLIHIGCYRGIRHKKGLPVRGQRTRSNARSRKGPRRTLGKKKKGTK</sequence>
<keyword evidence="3" id="KW-0694">RNA-binding</keyword>
<dbReference type="GO" id="GO:0006412">
    <property type="term" value="P:translation"/>
    <property type="evidence" value="ECO:0007669"/>
    <property type="project" value="InterPro"/>
</dbReference>
<dbReference type="SUPFAM" id="SSF46946">
    <property type="entry name" value="S13-like H2TH domain"/>
    <property type="match status" value="1"/>
</dbReference>
<evidence type="ECO:0000256" key="5">
    <source>
        <dbReference type="ARBA" id="ARBA00023274"/>
    </source>
</evidence>
<evidence type="ECO:0000256" key="1">
    <source>
        <dbReference type="ARBA" id="ARBA00008080"/>
    </source>
</evidence>
<feature type="region of interest" description="Disordered" evidence="6">
    <location>
        <begin position="93"/>
        <end position="125"/>
    </location>
</feature>
<keyword evidence="4" id="KW-0689">Ribosomal protein</keyword>